<protein>
    <recommendedName>
        <fullName evidence="4">Protein kinase domain-containing protein</fullName>
    </recommendedName>
</protein>
<organism evidence="5 6">
    <name type="scientific">Phytophthora rubi</name>
    <dbReference type="NCBI Taxonomy" id="129364"/>
    <lineage>
        <taxon>Eukaryota</taxon>
        <taxon>Sar</taxon>
        <taxon>Stramenopiles</taxon>
        <taxon>Oomycota</taxon>
        <taxon>Peronosporomycetes</taxon>
        <taxon>Peronosporales</taxon>
        <taxon>Peronosporaceae</taxon>
        <taxon>Phytophthora</taxon>
    </lineage>
</organism>
<reference evidence="5 6" key="1">
    <citation type="submission" date="2018-09" db="EMBL/GenBank/DDBJ databases">
        <title>Genomic investigation of the strawberry pathogen Phytophthora fragariae indicates pathogenicity is determined by transcriptional variation in three key races.</title>
        <authorList>
            <person name="Adams T.M."/>
            <person name="Armitage A.D."/>
            <person name="Sobczyk M.K."/>
            <person name="Bates H.J."/>
            <person name="Dunwell J.M."/>
            <person name="Nellist C.F."/>
            <person name="Harrison R.J."/>
        </authorList>
    </citation>
    <scope>NUCLEOTIDE SEQUENCE [LARGE SCALE GENOMIC DNA]</scope>
    <source>
        <strain evidence="5 6">SCRP249</strain>
    </source>
</reference>
<dbReference type="CDD" id="cd21037">
    <property type="entry name" value="MLKL_NTD"/>
    <property type="match status" value="1"/>
</dbReference>
<feature type="transmembrane region" description="Helical" evidence="3">
    <location>
        <begin position="12"/>
        <end position="33"/>
    </location>
</feature>
<dbReference type="PANTHER" id="PTHR24418">
    <property type="entry name" value="TYROSINE-PROTEIN KINASE"/>
    <property type="match status" value="1"/>
</dbReference>
<dbReference type="Proteomes" id="UP000429607">
    <property type="component" value="Unassembled WGS sequence"/>
</dbReference>
<dbReference type="InterPro" id="IPR050198">
    <property type="entry name" value="Non-receptor_tyrosine_kinases"/>
</dbReference>
<evidence type="ECO:0000256" key="2">
    <source>
        <dbReference type="ARBA" id="ARBA00022840"/>
    </source>
</evidence>
<keyword evidence="2" id="KW-0067">ATP-binding</keyword>
<dbReference type="AlphaFoldDB" id="A0A6A3LRS9"/>
<dbReference type="EMBL" id="QXFV01000927">
    <property type="protein sequence ID" value="KAE9020868.1"/>
    <property type="molecule type" value="Genomic_DNA"/>
</dbReference>
<keyword evidence="3" id="KW-0472">Membrane</keyword>
<dbReference type="GO" id="GO:0004672">
    <property type="term" value="F:protein kinase activity"/>
    <property type="evidence" value="ECO:0007669"/>
    <property type="project" value="InterPro"/>
</dbReference>
<dbReference type="SMART" id="SM00220">
    <property type="entry name" value="S_TKc"/>
    <property type="match status" value="1"/>
</dbReference>
<dbReference type="Gene3D" id="3.30.200.20">
    <property type="entry name" value="Phosphorylase Kinase, domain 1"/>
    <property type="match status" value="1"/>
</dbReference>
<dbReference type="InterPro" id="IPR011009">
    <property type="entry name" value="Kinase-like_dom_sf"/>
</dbReference>
<dbReference type="PROSITE" id="PS50011">
    <property type="entry name" value="PROTEIN_KINASE_DOM"/>
    <property type="match status" value="1"/>
</dbReference>
<keyword evidence="1" id="KW-0547">Nucleotide-binding</keyword>
<comment type="caution">
    <text evidence="5">The sequence shown here is derived from an EMBL/GenBank/DDBJ whole genome shotgun (WGS) entry which is preliminary data.</text>
</comment>
<dbReference type="PROSITE" id="PS00108">
    <property type="entry name" value="PROTEIN_KINASE_ST"/>
    <property type="match status" value="1"/>
</dbReference>
<accession>A0A6A3LRS9</accession>
<gene>
    <name evidence="5" type="ORF">PR001_g13499</name>
</gene>
<dbReference type="InterPro" id="IPR059179">
    <property type="entry name" value="MLKL-like_MCAfunc"/>
</dbReference>
<sequence>MLTEVTSVVAAFVVPGVGEVVAIALGTVGRLVLEMKENEEMCKRVYKRMKSVHEELLKLKDDKVLREKNVLEIYGKNIASFIAFLEKQAKKGFIRRLTSNRKVVEGVQEFHLRMDELFKLLNLTHIAEMSRWKHEWEEDKKSAMQERADILANNQAMKEEISRMGTDIKEGMALLVVALRRSRGEAGPEVELLAKTYNKVLSLSKAKVPAIPSWFIPSDDVDFDLNECFDAGSYGSVHHGTWGKGTNVVIKCLLTEEQEAGESFYKEVEVWYKLNNLHIVRLFGACHLSKPAFFVCEDAVHGNFVNYFEKDKSELWRFFHEAALGLFYLHSQKVVHGDLKCTNIVIGADRRAKLCDFGFSYIRAQSVGLSAKPQTDAIRWKAPECLSLVEENPKSSLNPRFASDVYSFGMCIVEAFLGHPPYDLEADETVMERKLDNEMYPRVDEMSDKEWAFVERLLDPDWKTRISLADAIDTLKIFADQERAPMLPATEGLDVDLTNVLIVDDQEDDSEGETATAWMCSYCTASMPVEFNFCGNCSEAPSTQAAADVTKRSCGSCSGHVLSTDHFCRYCGSNLSAVGT</sequence>
<dbReference type="InterPro" id="IPR000719">
    <property type="entry name" value="Prot_kinase_dom"/>
</dbReference>
<keyword evidence="3" id="KW-1133">Transmembrane helix</keyword>
<dbReference type="Gene3D" id="1.10.510.10">
    <property type="entry name" value="Transferase(Phosphotransferase) domain 1"/>
    <property type="match status" value="1"/>
</dbReference>
<dbReference type="InterPro" id="IPR001245">
    <property type="entry name" value="Ser-Thr/Tyr_kinase_cat_dom"/>
</dbReference>
<dbReference type="SUPFAM" id="SSF56112">
    <property type="entry name" value="Protein kinase-like (PK-like)"/>
    <property type="match status" value="1"/>
</dbReference>
<evidence type="ECO:0000256" key="1">
    <source>
        <dbReference type="ARBA" id="ARBA00022741"/>
    </source>
</evidence>
<name>A0A6A3LRS9_9STRA</name>
<proteinExistence type="predicted"/>
<keyword evidence="3" id="KW-0812">Transmembrane</keyword>
<dbReference type="GO" id="GO:0005524">
    <property type="term" value="F:ATP binding"/>
    <property type="evidence" value="ECO:0007669"/>
    <property type="project" value="UniProtKB-KW"/>
</dbReference>
<dbReference type="InterPro" id="IPR008271">
    <property type="entry name" value="Ser/Thr_kinase_AS"/>
</dbReference>
<evidence type="ECO:0000259" key="4">
    <source>
        <dbReference type="PROSITE" id="PS50011"/>
    </source>
</evidence>
<feature type="domain" description="Protein kinase" evidence="4">
    <location>
        <begin position="223"/>
        <end position="478"/>
    </location>
</feature>
<evidence type="ECO:0000313" key="5">
    <source>
        <dbReference type="EMBL" id="KAE9020868.1"/>
    </source>
</evidence>
<dbReference type="Pfam" id="PF07714">
    <property type="entry name" value="PK_Tyr_Ser-Thr"/>
    <property type="match status" value="1"/>
</dbReference>
<evidence type="ECO:0000313" key="6">
    <source>
        <dbReference type="Proteomes" id="UP000429607"/>
    </source>
</evidence>
<evidence type="ECO:0000256" key="3">
    <source>
        <dbReference type="SAM" id="Phobius"/>
    </source>
</evidence>